<keyword evidence="6 9" id="KW-0028">Amino-acid biosynthesis</keyword>
<evidence type="ECO:0000313" key="18">
    <source>
        <dbReference type="Proteomes" id="UP000194639"/>
    </source>
</evidence>
<comment type="similarity">
    <text evidence="4 9 10">Belongs to the HisA/HisF family.</text>
</comment>
<evidence type="ECO:0000313" key="13">
    <source>
        <dbReference type="EMBL" id="BBC80352.1"/>
    </source>
</evidence>
<dbReference type="GO" id="GO:0000105">
    <property type="term" value="P:L-histidine biosynthetic process"/>
    <property type="evidence" value="ECO:0007669"/>
    <property type="project" value="UniProtKB-UniRule"/>
</dbReference>
<dbReference type="Proteomes" id="UP000194639">
    <property type="component" value="Unassembled WGS sequence"/>
</dbReference>
<dbReference type="GO" id="GO:0005737">
    <property type="term" value="C:cytoplasm"/>
    <property type="evidence" value="ECO:0007669"/>
    <property type="project" value="UniProtKB-SubCell"/>
</dbReference>
<gene>
    <name evidence="9" type="primary">hisA</name>
    <name evidence="14" type="ORF">Abor_013_063</name>
    <name evidence="13" type="ORF">AcetOrient_orf02985</name>
    <name evidence="15" type="ORF">HK12_11055</name>
    <name evidence="16" type="ORF">HK15_09805</name>
</gene>
<dbReference type="Proteomes" id="UP000032670">
    <property type="component" value="Unassembled WGS sequence"/>
</dbReference>
<evidence type="ECO:0000259" key="12">
    <source>
        <dbReference type="PROSITE" id="PS51186"/>
    </source>
</evidence>
<feature type="active site" description="Proton acceptor" evidence="9">
    <location>
        <position position="211"/>
    </location>
</feature>
<accession>A0A252C2R8</accession>
<comment type="pathway">
    <text evidence="3 9 11">Amino-acid biosynthesis; L-histidine biosynthesis; L-histidine from 5-phospho-alpha-D-ribose 1-diphosphate: step 4/9.</text>
</comment>
<reference evidence="18 19" key="2">
    <citation type="submission" date="2014-06" db="EMBL/GenBank/DDBJ databases">
        <authorList>
            <person name="Ju J."/>
            <person name="Zhang J."/>
        </authorList>
    </citation>
    <scope>NUCLEOTIDE SEQUENCE [LARGE SCALE GENOMIC DNA]</scope>
    <source>
        <strain evidence="15">DmW_045</strain>
        <strain evidence="16">DmW_048</strain>
    </source>
</reference>
<dbReference type="FunFam" id="3.20.20.70:FF:000009">
    <property type="entry name" value="1-(5-phosphoribosyl)-5-[(5-phosphoribosylamino)methylideneamino] imidazole-4-carboxamide isomerase"/>
    <property type="match status" value="1"/>
</dbReference>
<dbReference type="Pfam" id="PF00583">
    <property type="entry name" value="Acetyltransf_1"/>
    <property type="match status" value="1"/>
</dbReference>
<keyword evidence="7 9" id="KW-0368">Histidine biosynthesis</keyword>
<dbReference type="EMBL" id="BAMX01000013">
    <property type="protein sequence ID" value="GAN65753.1"/>
    <property type="molecule type" value="Genomic_DNA"/>
</dbReference>
<comment type="subcellular location">
    <subcellularLocation>
        <location evidence="2 9 11">Cytoplasm</location>
    </subcellularLocation>
</comment>
<dbReference type="CDD" id="cd04732">
    <property type="entry name" value="HisA"/>
    <property type="match status" value="1"/>
</dbReference>
<feature type="active site" description="Proton donor" evidence="9">
    <location>
        <position position="332"/>
    </location>
</feature>
<dbReference type="GeneID" id="76203905"/>
<feature type="domain" description="N-acetyltransferase" evidence="12">
    <location>
        <begin position="8"/>
        <end position="173"/>
    </location>
</feature>
<organism evidence="14 17">
    <name type="scientific">Acetobacter orientalis</name>
    <dbReference type="NCBI Taxonomy" id="146474"/>
    <lineage>
        <taxon>Bacteria</taxon>
        <taxon>Pseudomonadati</taxon>
        <taxon>Pseudomonadota</taxon>
        <taxon>Alphaproteobacteria</taxon>
        <taxon>Acetobacterales</taxon>
        <taxon>Acetobacteraceae</taxon>
        <taxon>Acetobacter</taxon>
    </lineage>
</organism>
<evidence type="ECO:0000256" key="6">
    <source>
        <dbReference type="ARBA" id="ARBA00022605"/>
    </source>
</evidence>
<dbReference type="GO" id="GO:0003949">
    <property type="term" value="F:1-(5-phosphoribosyl)-5-[(5-phosphoribosylamino)methylideneamino]imidazole-4-carboxamide isomerase activity"/>
    <property type="evidence" value="ECO:0007669"/>
    <property type="project" value="UniProtKB-UniRule"/>
</dbReference>
<keyword evidence="5 9" id="KW-0963">Cytoplasm</keyword>
<dbReference type="SUPFAM" id="SSF55729">
    <property type="entry name" value="Acyl-CoA N-acyltransferases (Nat)"/>
    <property type="match status" value="1"/>
</dbReference>
<dbReference type="GO" id="GO:0016747">
    <property type="term" value="F:acyltransferase activity, transferring groups other than amino-acyl groups"/>
    <property type="evidence" value="ECO:0007669"/>
    <property type="project" value="InterPro"/>
</dbReference>
<sequence>MSRKKTVQRILELEEDDLQALCEAADAAILDGGGFGWITPQGRQVLERYFRGLLLVPERMLFAVRQHGVIVGCAQLVRAPRNNESQAMCVTLMHLFVAPYARKCGLGTQLLHEVENAARSMGYRVLNVDVSATQTGAVSLFRKAGFQQWGTHPHYARIGEQTVSGLYFTKLLDATRAPFPHPFAEDPRMTQAEASSAPSSSRALTLYPAIDLKDGACVRLRRGEMNDATVYSDDPAAQARAWCNAGFKWLHAVDLNGAFAGQSANVPAVRAILEATTVPMQLGGGLRDIKAIASWLEAGVTRVILGSVAVKNPNLVREACRLFPGRIVAGIDARSGHVATEGWAEVSDMQATELALRMQEAGVAAIIFTEISRDGMLEGLDLEQTVALANTVTIPVIASGGVGNIEHLAALRKAAEHAHGIEGVIVGRALYDGRVSPAEALKVLG</sequence>
<reference evidence="14 17" key="1">
    <citation type="submission" date="2012-11" db="EMBL/GenBank/DDBJ databases">
        <title>Whole genome sequence of Acetobacter orientalis 21F-2.</title>
        <authorList>
            <person name="Azuma Y."/>
            <person name="Higashiura N."/>
            <person name="Hirakawa H."/>
            <person name="Matsushita K."/>
        </authorList>
    </citation>
    <scope>NUCLEOTIDE SEQUENCE [LARGE SCALE GENOMIC DNA]</scope>
    <source>
        <strain evidence="14 17">21F-2</strain>
    </source>
</reference>
<dbReference type="EMBL" id="AP018515">
    <property type="protein sequence ID" value="BBC80352.1"/>
    <property type="molecule type" value="Genomic_DNA"/>
</dbReference>
<dbReference type="EMBL" id="JOMO01000046">
    <property type="protein sequence ID" value="OUI79916.1"/>
    <property type="molecule type" value="Genomic_DNA"/>
</dbReference>
<evidence type="ECO:0000313" key="14">
    <source>
        <dbReference type="EMBL" id="GAN65753.1"/>
    </source>
</evidence>
<dbReference type="InterPro" id="IPR023016">
    <property type="entry name" value="HisA/PriA"/>
</dbReference>
<dbReference type="InterPro" id="IPR011060">
    <property type="entry name" value="RibuloseP-bd_barrel"/>
</dbReference>
<accession>A0A0D6NJI3</accession>
<dbReference type="UniPathway" id="UPA00031">
    <property type="reaction ID" value="UER00009"/>
</dbReference>
<evidence type="ECO:0000313" key="19">
    <source>
        <dbReference type="Proteomes" id="UP000194999"/>
    </source>
</evidence>
<evidence type="ECO:0000256" key="2">
    <source>
        <dbReference type="ARBA" id="ARBA00004496"/>
    </source>
</evidence>
<proteinExistence type="inferred from homology"/>
<dbReference type="Gene3D" id="3.40.630.30">
    <property type="match status" value="1"/>
</dbReference>
<evidence type="ECO:0000256" key="7">
    <source>
        <dbReference type="ARBA" id="ARBA00023102"/>
    </source>
</evidence>
<evidence type="ECO:0000313" key="20">
    <source>
        <dbReference type="Proteomes" id="UP000270034"/>
    </source>
</evidence>
<evidence type="ECO:0000313" key="16">
    <source>
        <dbReference type="EMBL" id="OUJ00563.1"/>
    </source>
</evidence>
<dbReference type="InterPro" id="IPR000182">
    <property type="entry name" value="GNAT_dom"/>
</dbReference>
<dbReference type="Proteomes" id="UP000194999">
    <property type="component" value="Unassembled WGS sequence"/>
</dbReference>
<dbReference type="PANTHER" id="PTHR43090">
    <property type="entry name" value="1-(5-PHOSPHORIBOSYL)-5-[(5-PHOSPHORIBOSYLAMINO)METHYLIDENEAMINO] IMIDAZOLE-4-CARBOXAMIDE ISOMERASE"/>
    <property type="match status" value="1"/>
</dbReference>
<dbReference type="InterPro" id="IPR006062">
    <property type="entry name" value="His_biosynth"/>
</dbReference>
<dbReference type="InterPro" id="IPR006063">
    <property type="entry name" value="HisA_bact_arch"/>
</dbReference>
<evidence type="ECO:0000256" key="11">
    <source>
        <dbReference type="RuleBase" id="RU003658"/>
    </source>
</evidence>
<dbReference type="HAMAP" id="MF_01014">
    <property type="entry name" value="HisA"/>
    <property type="match status" value="1"/>
</dbReference>
<evidence type="ECO:0000256" key="9">
    <source>
        <dbReference type="HAMAP-Rule" id="MF_01014"/>
    </source>
</evidence>
<dbReference type="RefSeq" id="WP_048840800.1">
    <property type="nucleotide sequence ID" value="NZ_BAMX01000013.1"/>
</dbReference>
<dbReference type="GO" id="GO:0000162">
    <property type="term" value="P:L-tryptophan biosynthetic process"/>
    <property type="evidence" value="ECO:0007669"/>
    <property type="project" value="TreeGrafter"/>
</dbReference>
<dbReference type="KEGG" id="aot:AcetOri_orf02985"/>
<dbReference type="InterPro" id="IPR016181">
    <property type="entry name" value="Acyl_CoA_acyltransferase"/>
</dbReference>
<dbReference type="InterPro" id="IPR044524">
    <property type="entry name" value="Isoase_HisA-like"/>
</dbReference>
<dbReference type="InterPro" id="IPR013785">
    <property type="entry name" value="Aldolase_TIM"/>
</dbReference>
<comment type="catalytic activity">
    <reaction evidence="1 9 11">
        <text>1-(5-phospho-beta-D-ribosyl)-5-[(5-phospho-beta-D-ribosylamino)methylideneamino]imidazole-4-carboxamide = 5-[(5-phospho-1-deoxy-D-ribulos-1-ylimino)methylamino]-1-(5-phospho-beta-D-ribosyl)imidazole-4-carboxamide</text>
        <dbReference type="Rhea" id="RHEA:15469"/>
        <dbReference type="ChEBI" id="CHEBI:58435"/>
        <dbReference type="ChEBI" id="CHEBI:58525"/>
        <dbReference type="EC" id="5.3.1.16"/>
    </reaction>
</comment>
<keyword evidence="17" id="KW-1185">Reference proteome</keyword>
<name>A0A252C2R8_9PROT</name>
<dbReference type="Pfam" id="PF00977">
    <property type="entry name" value="His_biosynth"/>
    <property type="match status" value="1"/>
</dbReference>
<dbReference type="PANTHER" id="PTHR43090:SF2">
    <property type="entry name" value="1-(5-PHOSPHORIBOSYL)-5-[(5-PHOSPHORIBOSYLAMINO)METHYLIDENEAMINO] IMIDAZOLE-4-CARBOXAMIDE ISOMERASE"/>
    <property type="match status" value="1"/>
</dbReference>
<dbReference type="AlphaFoldDB" id="A0A252C2R8"/>
<evidence type="ECO:0000313" key="17">
    <source>
        <dbReference type="Proteomes" id="UP000032670"/>
    </source>
</evidence>
<dbReference type="EMBL" id="JOOY01000058">
    <property type="protein sequence ID" value="OUJ00563.1"/>
    <property type="molecule type" value="Genomic_DNA"/>
</dbReference>
<reference evidence="13 20" key="3">
    <citation type="submission" date="2018-02" db="EMBL/GenBank/DDBJ databases">
        <title>Acetobacter orientalis genome.</title>
        <authorList>
            <person name="Nakashima N."/>
            <person name="Tamura T."/>
        </authorList>
    </citation>
    <scope>NUCLEOTIDE SEQUENCE [LARGE SCALE GENOMIC DNA]</scope>
    <source>
        <strain evidence="13 20">FAN1</strain>
    </source>
</reference>
<dbReference type="NCBIfam" id="TIGR00007">
    <property type="entry name" value="1-(5-phosphoribosyl)-5-[(5-phosphoribosylamino)methylideneamino]imidazole-4-carboxamide isomerase"/>
    <property type="match status" value="1"/>
</dbReference>
<evidence type="ECO:0000256" key="1">
    <source>
        <dbReference type="ARBA" id="ARBA00000901"/>
    </source>
</evidence>
<dbReference type="Proteomes" id="UP000270034">
    <property type="component" value="Chromosome"/>
</dbReference>
<evidence type="ECO:0000256" key="3">
    <source>
        <dbReference type="ARBA" id="ARBA00005133"/>
    </source>
</evidence>
<dbReference type="PROSITE" id="PS51186">
    <property type="entry name" value="GNAT"/>
    <property type="match status" value="1"/>
</dbReference>
<dbReference type="SUPFAM" id="SSF51366">
    <property type="entry name" value="Ribulose-phoshate binding barrel"/>
    <property type="match status" value="1"/>
</dbReference>
<evidence type="ECO:0000313" key="15">
    <source>
        <dbReference type="EMBL" id="OUI79916.1"/>
    </source>
</evidence>
<keyword evidence="8 9" id="KW-0413">Isomerase</keyword>
<protein>
    <recommendedName>
        <fullName evidence="9 11">1-(5-phosphoribosyl)-5-[(5-phosphoribosylamino)methylideneamino] imidazole-4-carboxamide isomerase</fullName>
        <ecNumber evidence="9 11">5.3.1.16</ecNumber>
    </recommendedName>
    <alternativeName>
        <fullName evidence="9">Phosphoribosylformimino-5-aminoimidazole carboxamide ribotide isomerase</fullName>
    </alternativeName>
</protein>
<evidence type="ECO:0000256" key="8">
    <source>
        <dbReference type="ARBA" id="ARBA00023235"/>
    </source>
</evidence>
<dbReference type="CDD" id="cd04301">
    <property type="entry name" value="NAT_SF"/>
    <property type="match status" value="1"/>
</dbReference>
<dbReference type="EC" id="5.3.1.16" evidence="9 11"/>
<dbReference type="Gene3D" id="3.20.20.70">
    <property type="entry name" value="Aldolase class I"/>
    <property type="match status" value="1"/>
</dbReference>
<evidence type="ECO:0000256" key="5">
    <source>
        <dbReference type="ARBA" id="ARBA00022490"/>
    </source>
</evidence>
<dbReference type="STRING" id="1231341.Abor_013_063"/>
<evidence type="ECO:0000256" key="10">
    <source>
        <dbReference type="RuleBase" id="RU003657"/>
    </source>
</evidence>
<evidence type="ECO:0000256" key="4">
    <source>
        <dbReference type="ARBA" id="ARBA00009667"/>
    </source>
</evidence>